<dbReference type="Proteomes" id="UP001148312">
    <property type="component" value="Unassembled WGS sequence"/>
</dbReference>
<evidence type="ECO:0000313" key="4">
    <source>
        <dbReference type="EMBL" id="KAJ5475085.1"/>
    </source>
</evidence>
<feature type="repeat" description="WD" evidence="3">
    <location>
        <begin position="310"/>
        <end position="353"/>
    </location>
</feature>
<dbReference type="PANTHER" id="PTHR19848">
    <property type="entry name" value="WD40 REPEAT PROTEIN"/>
    <property type="match status" value="1"/>
</dbReference>
<dbReference type="RefSeq" id="XP_056786843.1">
    <property type="nucleotide sequence ID" value="XM_056937751.1"/>
</dbReference>
<dbReference type="SMART" id="SM00320">
    <property type="entry name" value="WD40"/>
    <property type="match status" value="3"/>
</dbReference>
<reference evidence="4" key="1">
    <citation type="submission" date="2022-12" db="EMBL/GenBank/DDBJ databases">
        <authorList>
            <person name="Petersen C."/>
        </authorList>
    </citation>
    <scope>NUCLEOTIDE SEQUENCE</scope>
    <source>
        <strain evidence="4">IBT 30728</strain>
    </source>
</reference>
<dbReference type="GeneID" id="81628001"/>
<dbReference type="InterPro" id="IPR036322">
    <property type="entry name" value="WD40_repeat_dom_sf"/>
</dbReference>
<dbReference type="Pfam" id="PF07676">
    <property type="entry name" value="PD40"/>
    <property type="match status" value="1"/>
</dbReference>
<feature type="non-terminal residue" evidence="4">
    <location>
        <position position="446"/>
    </location>
</feature>
<keyword evidence="1 3" id="KW-0853">WD repeat</keyword>
<dbReference type="Gene3D" id="2.130.10.10">
    <property type="entry name" value="YVTN repeat-like/Quinoprotein amine dehydrogenase"/>
    <property type="match status" value="1"/>
</dbReference>
<dbReference type="InterPro" id="IPR015943">
    <property type="entry name" value="WD40/YVTN_repeat-like_dom_sf"/>
</dbReference>
<dbReference type="PROSITE" id="PS50294">
    <property type="entry name" value="WD_REPEATS_REGION"/>
    <property type="match status" value="1"/>
</dbReference>
<dbReference type="SUPFAM" id="SSF50978">
    <property type="entry name" value="WD40 repeat-like"/>
    <property type="match status" value="1"/>
</dbReference>
<name>A0A9W9WT99_9EURO</name>
<dbReference type="InterPro" id="IPR019775">
    <property type="entry name" value="WD40_repeat_CS"/>
</dbReference>
<protein>
    <submittedName>
        <fullName evidence="4">NACHT nucleoside triphosphatase</fullName>
    </submittedName>
</protein>
<gene>
    <name evidence="4" type="ORF">N7539_008151</name>
</gene>
<evidence type="ECO:0000313" key="5">
    <source>
        <dbReference type="Proteomes" id="UP001148312"/>
    </source>
</evidence>
<evidence type="ECO:0000256" key="2">
    <source>
        <dbReference type="ARBA" id="ARBA00022737"/>
    </source>
</evidence>
<comment type="caution">
    <text evidence="4">The sequence shown here is derived from an EMBL/GenBank/DDBJ whole genome shotgun (WGS) entry which is preliminary data.</text>
</comment>
<dbReference type="InterPro" id="IPR001680">
    <property type="entry name" value="WD40_rpt"/>
</dbReference>
<dbReference type="InterPro" id="IPR011659">
    <property type="entry name" value="WD40"/>
</dbReference>
<dbReference type="PROSITE" id="PS50082">
    <property type="entry name" value="WD_REPEATS_2"/>
    <property type="match status" value="3"/>
</dbReference>
<dbReference type="PROSITE" id="PS00678">
    <property type="entry name" value="WD_REPEATS_1"/>
    <property type="match status" value="1"/>
</dbReference>
<feature type="repeat" description="WD" evidence="3">
    <location>
        <begin position="354"/>
        <end position="395"/>
    </location>
</feature>
<dbReference type="Pfam" id="PF00400">
    <property type="entry name" value="WD40"/>
    <property type="match status" value="2"/>
</dbReference>
<sequence>DLCIEDFPPWRHVRRTTRKWYNAETLEKIKRCLLDNSQCTFLRLTLTSRRHALKTLETFPAGLDTLYQRIFDRSCSKCTGRSHCLSWALYSKDAAKTTMTSVLSQRLLQLRSAKDFLLQDTSAQIPPRGLVDEHYQVFSQSLKVLHTTLRHDIYDIKFSGISAFDIITPSPDPLAPAKYACILWADHLDACMSSAEETHCWLQEKYIYWIEALSILRNVSHGIKAMNKLEQLCQKNETLRGVLERARDVLRFIQYFATGIEISPLQLYLSPLIFSPAKSLTGTTFLTERPDWISSSPPVEEHWSPCLHIVEGHPGEVYLIAWSPDGDKLASTSASTDRTICIFDAVTGQNLVTLKEHTHSVSSLAWCPNGSRIALGLENGMIWIWESSTGEIICELGGGSRCGRRVKIIAWSPDGSRLVFEGEERTIWVWNPSTDQLLTALRDDDD</sequence>
<accession>A0A9W9WT99</accession>
<dbReference type="EMBL" id="JAPWDQ010000012">
    <property type="protein sequence ID" value="KAJ5475085.1"/>
    <property type="molecule type" value="Genomic_DNA"/>
</dbReference>
<evidence type="ECO:0000256" key="1">
    <source>
        <dbReference type="ARBA" id="ARBA00022574"/>
    </source>
</evidence>
<evidence type="ECO:0000256" key="3">
    <source>
        <dbReference type="PROSITE-ProRule" id="PRU00221"/>
    </source>
</evidence>
<organism evidence="4 5">
    <name type="scientific">Penicillium diatomitis</name>
    <dbReference type="NCBI Taxonomy" id="2819901"/>
    <lineage>
        <taxon>Eukaryota</taxon>
        <taxon>Fungi</taxon>
        <taxon>Dikarya</taxon>
        <taxon>Ascomycota</taxon>
        <taxon>Pezizomycotina</taxon>
        <taxon>Eurotiomycetes</taxon>
        <taxon>Eurotiomycetidae</taxon>
        <taxon>Eurotiales</taxon>
        <taxon>Aspergillaceae</taxon>
        <taxon>Penicillium</taxon>
    </lineage>
</organism>
<feature type="repeat" description="WD" evidence="3">
    <location>
        <begin position="406"/>
        <end position="440"/>
    </location>
</feature>
<proteinExistence type="predicted"/>
<keyword evidence="5" id="KW-1185">Reference proteome</keyword>
<reference evidence="4" key="2">
    <citation type="journal article" date="2023" name="IMA Fungus">
        <title>Comparative genomic study of the Penicillium genus elucidates a diverse pangenome and 15 lateral gene transfer events.</title>
        <authorList>
            <person name="Petersen C."/>
            <person name="Sorensen T."/>
            <person name="Nielsen M.R."/>
            <person name="Sondergaard T.E."/>
            <person name="Sorensen J.L."/>
            <person name="Fitzpatrick D.A."/>
            <person name="Frisvad J.C."/>
            <person name="Nielsen K.L."/>
        </authorList>
    </citation>
    <scope>NUCLEOTIDE SEQUENCE</scope>
    <source>
        <strain evidence="4">IBT 30728</strain>
    </source>
</reference>
<dbReference type="PANTHER" id="PTHR19848:SF8">
    <property type="entry name" value="F-BOX AND WD REPEAT DOMAIN CONTAINING 7"/>
    <property type="match status" value="1"/>
</dbReference>
<keyword evidence="2" id="KW-0677">Repeat</keyword>
<dbReference type="AlphaFoldDB" id="A0A9W9WT99"/>